<feature type="transmembrane region" description="Helical" evidence="1">
    <location>
        <begin position="323"/>
        <end position="347"/>
    </location>
</feature>
<evidence type="ECO:0000313" key="2">
    <source>
        <dbReference type="EMBL" id="SCB69565.1"/>
    </source>
</evidence>
<name>A0A1G4EKD8_BACMY</name>
<gene>
    <name evidence="2" type="ORF">BWGO95_03727</name>
</gene>
<keyword evidence="1" id="KW-0472">Membrane</keyword>
<accession>A0A1G4EKD8</accession>
<feature type="transmembrane region" description="Helical" evidence="1">
    <location>
        <begin position="273"/>
        <end position="293"/>
    </location>
</feature>
<keyword evidence="1" id="KW-1133">Transmembrane helix</keyword>
<feature type="transmembrane region" description="Helical" evidence="1">
    <location>
        <begin position="6"/>
        <end position="22"/>
    </location>
</feature>
<reference evidence="2 3" key="1">
    <citation type="submission" date="2016-08" db="EMBL/GenBank/DDBJ databases">
        <authorList>
            <person name="Seilhamer J.J."/>
        </authorList>
    </citation>
    <scope>NUCLEOTIDE SEQUENCE [LARGE SCALE GENOMIC DNA]</scope>
    <source>
        <strain evidence="2 3">SDA_GO95</strain>
    </source>
</reference>
<evidence type="ECO:0000256" key="1">
    <source>
        <dbReference type="SAM" id="Phobius"/>
    </source>
</evidence>
<evidence type="ECO:0008006" key="4">
    <source>
        <dbReference type="Google" id="ProtNLM"/>
    </source>
</evidence>
<proteinExistence type="predicted"/>
<feature type="transmembrane region" description="Helical" evidence="1">
    <location>
        <begin position="299"/>
        <end position="316"/>
    </location>
</feature>
<feature type="transmembrane region" description="Helical" evidence="1">
    <location>
        <begin position="34"/>
        <end position="52"/>
    </location>
</feature>
<evidence type="ECO:0000313" key="3">
    <source>
        <dbReference type="Proteomes" id="UP000195696"/>
    </source>
</evidence>
<feature type="transmembrane region" description="Helical" evidence="1">
    <location>
        <begin position="100"/>
        <end position="121"/>
    </location>
</feature>
<dbReference type="AlphaFoldDB" id="A0A1G4EKD8"/>
<dbReference type="RefSeq" id="WP_016105888.1">
    <property type="nucleotide sequence ID" value="NZ_FMAK01000045.1"/>
</dbReference>
<sequence>MTVLWVNLILVYLFSFFARYFSKPVIEENLCIQPNKFLVLCTMATLVLVSGLRKNIGDTYFYMYSYSMNNFSWEEVKEGKDIGFNILQMFLKQISDDPQIMIFVTALITNVFIVLVLYKYARIFELSIYVYVTSGMYLTSMNGIRQYLAAAIIFIATKYIFEGNWKKYIIVVLIASTVHQSAIILIPIYFIVRRKAWSWETYIFLFMAVLIVIGFNQFIDALFTVIEDSQYSEYKNFSGGGANILRVVVNAAPIILAYLGRDKLREVFPKSDYVVNMSILGLVFMIISTQNWIFARMSIYFGLYQLILISWVVKLFTQRDQKVIYYAILVFYFIFYYYECVISYGGVGYRSNFIKF</sequence>
<organism evidence="2 3">
    <name type="scientific">Bacillus mycoides</name>
    <dbReference type="NCBI Taxonomy" id="1405"/>
    <lineage>
        <taxon>Bacteria</taxon>
        <taxon>Bacillati</taxon>
        <taxon>Bacillota</taxon>
        <taxon>Bacilli</taxon>
        <taxon>Bacillales</taxon>
        <taxon>Bacillaceae</taxon>
        <taxon>Bacillus</taxon>
        <taxon>Bacillus cereus group</taxon>
    </lineage>
</organism>
<feature type="transmembrane region" description="Helical" evidence="1">
    <location>
        <begin position="202"/>
        <end position="223"/>
    </location>
</feature>
<feature type="transmembrane region" description="Helical" evidence="1">
    <location>
        <begin position="128"/>
        <end position="156"/>
    </location>
</feature>
<dbReference type="Proteomes" id="UP000195696">
    <property type="component" value="Unassembled WGS sequence"/>
</dbReference>
<keyword evidence="1" id="KW-0812">Transmembrane</keyword>
<dbReference type="Pfam" id="PF14897">
    <property type="entry name" value="EpsG"/>
    <property type="match status" value="1"/>
</dbReference>
<feature type="transmembrane region" description="Helical" evidence="1">
    <location>
        <begin position="243"/>
        <end position="261"/>
    </location>
</feature>
<dbReference type="InterPro" id="IPR049458">
    <property type="entry name" value="EpsG-like"/>
</dbReference>
<protein>
    <recommendedName>
        <fullName evidence="4">EpsG family protein</fullName>
    </recommendedName>
</protein>
<dbReference type="EMBL" id="FMAK01000045">
    <property type="protein sequence ID" value="SCB69565.1"/>
    <property type="molecule type" value="Genomic_DNA"/>
</dbReference>
<feature type="transmembrane region" description="Helical" evidence="1">
    <location>
        <begin position="168"/>
        <end position="190"/>
    </location>
</feature>